<dbReference type="InterPro" id="IPR013792">
    <property type="entry name" value="RNA3'P_cycl/enolpyr_Trfase_a/b"/>
</dbReference>
<dbReference type="PANTHER" id="PTHR11096:SF0">
    <property type="entry name" value="RNA 3'-TERMINAL PHOSPHATE CYCLASE"/>
    <property type="match status" value="1"/>
</dbReference>
<dbReference type="InterPro" id="IPR037136">
    <property type="entry name" value="RNA3'_phos_cyclase_dom_sf"/>
</dbReference>
<gene>
    <name evidence="8" type="ORF">JIN83_06590</name>
</gene>
<comment type="similarity">
    <text evidence="1">Belongs to the RNA 3'-terminal cyclase family. Type 1 subfamily.</text>
</comment>
<dbReference type="InterPro" id="IPR036553">
    <property type="entry name" value="RPTC_insert"/>
</dbReference>
<dbReference type="NCBIfam" id="TIGR03399">
    <property type="entry name" value="RNA_3prim_cycl"/>
    <property type="match status" value="1"/>
</dbReference>
<dbReference type="SUPFAM" id="SSF55205">
    <property type="entry name" value="EPT/RTPC-like"/>
    <property type="match status" value="2"/>
</dbReference>
<dbReference type="GO" id="GO:0003963">
    <property type="term" value="F:RNA-3'-phosphate cyclase activity"/>
    <property type="evidence" value="ECO:0007669"/>
    <property type="project" value="UniProtKB-UniRule"/>
</dbReference>
<feature type="domain" description="RNA 3'-terminal phosphate cyclase" evidence="6">
    <location>
        <begin position="9"/>
        <end position="319"/>
    </location>
</feature>
<dbReference type="InterPro" id="IPR023797">
    <property type="entry name" value="RNA3'_phos_cyclase_dom"/>
</dbReference>
<comment type="catalytic activity">
    <reaction evidence="4">
        <text>a 3'-end 3'-phospho-ribonucleotide-RNA + ATP = a 3'-end 2',3'-cyclophospho-ribonucleotide-RNA + AMP + diphosphate</text>
        <dbReference type="Rhea" id="RHEA:23976"/>
        <dbReference type="Rhea" id="RHEA-COMP:10463"/>
        <dbReference type="Rhea" id="RHEA-COMP:10464"/>
        <dbReference type="ChEBI" id="CHEBI:30616"/>
        <dbReference type="ChEBI" id="CHEBI:33019"/>
        <dbReference type="ChEBI" id="CHEBI:83062"/>
        <dbReference type="ChEBI" id="CHEBI:83064"/>
        <dbReference type="ChEBI" id="CHEBI:456215"/>
        <dbReference type="EC" id="6.5.1.4"/>
    </reaction>
</comment>
<evidence type="ECO:0000313" key="9">
    <source>
        <dbReference type="Proteomes" id="UP000634206"/>
    </source>
</evidence>
<dbReference type="NCBIfam" id="NF003246">
    <property type="entry name" value="PRK04204.1-2"/>
    <property type="match status" value="1"/>
</dbReference>
<keyword evidence="9" id="KW-1185">Reference proteome</keyword>
<evidence type="ECO:0000256" key="2">
    <source>
        <dbReference type="ARBA" id="ARBA00022598"/>
    </source>
</evidence>
<dbReference type="Gene3D" id="3.30.360.20">
    <property type="entry name" value="RNA 3'-terminal phosphate cyclase, insert domain"/>
    <property type="match status" value="1"/>
</dbReference>
<dbReference type="EC" id="6.5.1.4" evidence="5"/>
<dbReference type="Pfam" id="PF01137">
    <property type="entry name" value="RTC"/>
    <property type="match status" value="1"/>
</dbReference>
<evidence type="ECO:0000256" key="5">
    <source>
        <dbReference type="NCBIfam" id="TIGR03399"/>
    </source>
</evidence>
<dbReference type="InterPro" id="IPR020719">
    <property type="entry name" value="RNA3'_term_phos_cycl-like_CS"/>
</dbReference>
<dbReference type="RefSeq" id="WP_309489225.1">
    <property type="nucleotide sequence ID" value="NZ_JAENIG010000003.1"/>
</dbReference>
<dbReference type="PANTHER" id="PTHR11096">
    <property type="entry name" value="RNA 3' TERMINAL PHOSPHATE CYCLASE"/>
    <property type="match status" value="1"/>
</dbReference>
<dbReference type="GO" id="GO:0000166">
    <property type="term" value="F:nucleotide binding"/>
    <property type="evidence" value="ECO:0007669"/>
    <property type="project" value="UniProtKB-KW"/>
</dbReference>
<dbReference type="PIRSF" id="PIRSF005378">
    <property type="entry name" value="RNA3'_term_phos_cycl_euk"/>
    <property type="match status" value="1"/>
</dbReference>
<proteinExistence type="inferred from homology"/>
<dbReference type="InterPro" id="IPR017770">
    <property type="entry name" value="RNA3'_term_phos_cyc_type_1"/>
</dbReference>
<evidence type="ECO:0000256" key="4">
    <source>
        <dbReference type="ARBA" id="ARBA00024481"/>
    </source>
</evidence>
<dbReference type="Pfam" id="PF05189">
    <property type="entry name" value="RTC_insert"/>
    <property type="match status" value="1"/>
</dbReference>
<reference evidence="8" key="1">
    <citation type="submission" date="2021-01" db="EMBL/GenBank/DDBJ databases">
        <title>Modified the classification status of verrucomicrobia.</title>
        <authorList>
            <person name="Feng X."/>
        </authorList>
    </citation>
    <scope>NUCLEOTIDE SEQUENCE</scope>
    <source>
        <strain evidence="8">5K15</strain>
    </source>
</reference>
<sequence length="337" mass="35785">MITLNGQDGGGQILRTALSLSMITGEAFRISNIRGLRKKPGLMRQHLTCVQAALEISGGSADGAEMGSTELIFNPGSITAGDYHFKIGTAGSTTLLAQTLIPALLRAGEGSTILLEGGTHNPLAPSACFLQHVFLPQLTKMGAKVELDLQRHGFAPAGGGAIRCRISPCAELKPLHLNERGEEQSRRVLCHLAHVQESVAEREITAACKSLSWDPDCGETIDASDSSAPGNCLSAMMQFSHVTEMVTSHGTYGKSSERVARAAAKSMKNYLNSGAVVGTHLADQLLLPMALAGDGSMITLSPSNHVKTNIKVIQAFLNEPIHITQEADHLHQISIRP</sequence>
<organism evidence="8 9">
    <name type="scientific">Oceaniferula flava</name>
    <dbReference type="NCBI Taxonomy" id="2800421"/>
    <lineage>
        <taxon>Bacteria</taxon>
        <taxon>Pseudomonadati</taxon>
        <taxon>Verrucomicrobiota</taxon>
        <taxon>Verrucomicrobiia</taxon>
        <taxon>Verrucomicrobiales</taxon>
        <taxon>Verrucomicrobiaceae</taxon>
        <taxon>Oceaniferula</taxon>
    </lineage>
</organism>
<keyword evidence="2 8" id="KW-0436">Ligase</keyword>
<evidence type="ECO:0000313" key="8">
    <source>
        <dbReference type="EMBL" id="MBK1854619.1"/>
    </source>
</evidence>
<accession>A0AAE2SCZ2</accession>
<evidence type="ECO:0000256" key="3">
    <source>
        <dbReference type="ARBA" id="ARBA00022741"/>
    </source>
</evidence>
<name>A0AAE2SCZ2_9BACT</name>
<evidence type="ECO:0000259" key="7">
    <source>
        <dbReference type="Pfam" id="PF05189"/>
    </source>
</evidence>
<protein>
    <recommendedName>
        <fullName evidence="5">RNA 3'-terminal phosphate cyclase</fullName>
        <ecNumber evidence="5">6.5.1.4</ecNumber>
    </recommendedName>
</protein>
<dbReference type="Proteomes" id="UP000634206">
    <property type="component" value="Unassembled WGS sequence"/>
</dbReference>
<dbReference type="InterPro" id="IPR013791">
    <property type="entry name" value="RNA3'-term_phos_cycl_insert"/>
</dbReference>
<dbReference type="EMBL" id="JAENIG010000003">
    <property type="protein sequence ID" value="MBK1854619.1"/>
    <property type="molecule type" value="Genomic_DNA"/>
</dbReference>
<dbReference type="Gene3D" id="3.65.10.20">
    <property type="entry name" value="RNA 3'-terminal phosphate cyclase domain"/>
    <property type="match status" value="1"/>
</dbReference>
<keyword evidence="3" id="KW-0547">Nucleotide-binding</keyword>
<evidence type="ECO:0000256" key="1">
    <source>
        <dbReference type="ARBA" id="ARBA00009206"/>
    </source>
</evidence>
<dbReference type="SUPFAM" id="SSF52913">
    <property type="entry name" value="RNA 3'-terminal phosphate cyclase, RPTC, insert domain"/>
    <property type="match status" value="1"/>
</dbReference>
<dbReference type="PROSITE" id="PS01287">
    <property type="entry name" value="RTC"/>
    <property type="match status" value="1"/>
</dbReference>
<dbReference type="AlphaFoldDB" id="A0AAE2SCZ2"/>
<dbReference type="InterPro" id="IPR000228">
    <property type="entry name" value="RNA3'_term_phos_cyc"/>
</dbReference>
<feature type="domain" description="RNA 3'-terminal phosphate cyclase insert" evidence="7">
    <location>
        <begin position="179"/>
        <end position="271"/>
    </location>
</feature>
<dbReference type="GO" id="GO:0006396">
    <property type="term" value="P:RNA processing"/>
    <property type="evidence" value="ECO:0007669"/>
    <property type="project" value="UniProtKB-UniRule"/>
</dbReference>
<evidence type="ECO:0000259" key="6">
    <source>
        <dbReference type="Pfam" id="PF01137"/>
    </source>
</evidence>
<comment type="caution">
    <text evidence="8">The sequence shown here is derived from an EMBL/GenBank/DDBJ whole genome shotgun (WGS) entry which is preliminary data.</text>
</comment>